<keyword evidence="4" id="KW-0413">Isomerase</keyword>
<dbReference type="EMBL" id="JACEFO010001653">
    <property type="protein sequence ID" value="KAF8725618.1"/>
    <property type="molecule type" value="Genomic_DNA"/>
</dbReference>
<gene>
    <name evidence="8" type="ORF">HU200_020159</name>
</gene>
<evidence type="ECO:0000256" key="3">
    <source>
        <dbReference type="ARBA" id="ARBA00022694"/>
    </source>
</evidence>
<sequence>MRLPTDNAARAADTQQHMPPPGAMAAAAAALRPSSSSPLLRLPRRLFSLTATPYPLYYDLIVHRPADPKPPKSSSDAGADRQPQSPPDEQPLDRAKRRYLRKRSSRLLPDPDAAAKSSSSSSEFVELRPEVVDFPRLHAREEALYFHDTFAMPWEKDKHYRMLYRLEKKYFPHQSLDNAFVPADAGPTSDADRSLVFFEDEKKDDDGVDGVSNKKDGGNDKGEVLERKVEDFFRSLKKGPGEAETRAKRPAPAGADPRQVKREVPREEERPQPYLVTRTTELPPRWDGPGGTVVLIDKPKGLPMDFVYCLRKVAALSKSEKAVSIFLQYLWWQVGHAGTLDPMATGLLIVCVGKATKIVDSYQGMVKGYSGVFRLGEATSTWDADSPVIQREPWEHIKDEDIRKAAASFKGEIWQVPPMFSAIKIGGEKMYDKARRGETVELLPRRISIYQFDIERSLEDRQNLIFRVTCSKGTYVRSLCADLGKALGSCAHLTALRRDSIGEYSVNDAWNFDELEEQITKGYL</sequence>
<feature type="compositionally biased region" description="Low complexity" evidence="5">
    <location>
        <begin position="23"/>
        <end position="35"/>
    </location>
</feature>
<feature type="region of interest" description="Disordered" evidence="5">
    <location>
        <begin position="237"/>
        <end position="274"/>
    </location>
</feature>
<dbReference type="GO" id="GO:0003723">
    <property type="term" value="F:RNA binding"/>
    <property type="evidence" value="ECO:0007669"/>
    <property type="project" value="InterPro"/>
</dbReference>
<feature type="domain" description="tRNA pseudouridylate synthase B C-terminal" evidence="7">
    <location>
        <begin position="477"/>
        <end position="518"/>
    </location>
</feature>
<dbReference type="SUPFAM" id="SSF55120">
    <property type="entry name" value="Pseudouridine synthase"/>
    <property type="match status" value="1"/>
</dbReference>
<dbReference type="GO" id="GO:0005634">
    <property type="term" value="C:nucleus"/>
    <property type="evidence" value="ECO:0007669"/>
    <property type="project" value="TreeGrafter"/>
</dbReference>
<evidence type="ECO:0000256" key="2">
    <source>
        <dbReference type="ARBA" id="ARBA00012787"/>
    </source>
</evidence>
<dbReference type="Proteomes" id="UP000636709">
    <property type="component" value="Unassembled WGS sequence"/>
</dbReference>
<proteinExistence type="inferred from homology"/>
<dbReference type="EC" id="5.4.99.25" evidence="2"/>
<dbReference type="NCBIfam" id="TIGR00431">
    <property type="entry name" value="TruB"/>
    <property type="match status" value="1"/>
</dbReference>
<dbReference type="Pfam" id="PF01509">
    <property type="entry name" value="TruB_N"/>
    <property type="match status" value="1"/>
</dbReference>
<dbReference type="InterPro" id="IPR014780">
    <property type="entry name" value="tRNA_psdUridine_synth_TruB"/>
</dbReference>
<feature type="region of interest" description="Disordered" evidence="5">
    <location>
        <begin position="202"/>
        <end position="222"/>
    </location>
</feature>
<dbReference type="Pfam" id="PF16198">
    <property type="entry name" value="TruB_C_2"/>
    <property type="match status" value="1"/>
</dbReference>
<evidence type="ECO:0000313" key="9">
    <source>
        <dbReference type="Proteomes" id="UP000636709"/>
    </source>
</evidence>
<name>A0A835F1K8_9POAL</name>
<comment type="caution">
    <text evidence="8">The sequence shown here is derived from an EMBL/GenBank/DDBJ whole genome shotgun (WGS) entry which is preliminary data.</text>
</comment>
<feature type="compositionally biased region" description="Basic and acidic residues" evidence="5">
    <location>
        <begin position="237"/>
        <end position="247"/>
    </location>
</feature>
<dbReference type="InterPro" id="IPR020103">
    <property type="entry name" value="PsdUridine_synth_cat_dom_sf"/>
</dbReference>
<keyword evidence="9" id="KW-1185">Reference proteome</keyword>
<dbReference type="PANTHER" id="PTHR13767:SF2">
    <property type="entry name" value="PSEUDOURIDYLATE SYNTHASE TRUB1"/>
    <property type="match status" value="1"/>
</dbReference>
<dbReference type="GO" id="GO:1990481">
    <property type="term" value="P:mRNA pseudouridine synthesis"/>
    <property type="evidence" value="ECO:0007669"/>
    <property type="project" value="TreeGrafter"/>
</dbReference>
<evidence type="ECO:0000256" key="5">
    <source>
        <dbReference type="SAM" id="MobiDB-lite"/>
    </source>
</evidence>
<comment type="similarity">
    <text evidence="1">Belongs to the pseudouridine synthase TruB family.</text>
</comment>
<keyword evidence="3" id="KW-0819">tRNA processing</keyword>
<dbReference type="AlphaFoldDB" id="A0A835F1K8"/>
<dbReference type="GO" id="GO:0160148">
    <property type="term" value="F:tRNA pseudouridine(55) synthase activity"/>
    <property type="evidence" value="ECO:0007669"/>
    <property type="project" value="UniProtKB-EC"/>
</dbReference>
<dbReference type="GO" id="GO:0006400">
    <property type="term" value="P:tRNA modification"/>
    <property type="evidence" value="ECO:0007669"/>
    <property type="project" value="TreeGrafter"/>
</dbReference>
<feature type="compositionally biased region" description="Basic residues" evidence="5">
    <location>
        <begin position="95"/>
        <end position="105"/>
    </location>
</feature>
<feature type="domain" description="Pseudouridine synthase II N-terminal" evidence="6">
    <location>
        <begin position="333"/>
        <end position="476"/>
    </location>
</feature>
<accession>A0A835F1K8</accession>
<dbReference type="OrthoDB" id="9995526at2759"/>
<evidence type="ECO:0000259" key="7">
    <source>
        <dbReference type="Pfam" id="PF16198"/>
    </source>
</evidence>
<dbReference type="CDD" id="cd02573">
    <property type="entry name" value="PseudoU_synth_EcTruB"/>
    <property type="match status" value="1"/>
</dbReference>
<dbReference type="FunFam" id="3.30.2350.10:FF:000012">
    <property type="entry name" value="tRNA pseudouridine synthase B"/>
    <property type="match status" value="1"/>
</dbReference>
<dbReference type="InterPro" id="IPR032819">
    <property type="entry name" value="TruB_C"/>
</dbReference>
<evidence type="ECO:0000259" key="6">
    <source>
        <dbReference type="Pfam" id="PF01509"/>
    </source>
</evidence>
<protein>
    <recommendedName>
        <fullName evidence="2">tRNA pseudouridine(55) synthase</fullName>
        <ecNumber evidence="2">5.4.99.25</ecNumber>
    </recommendedName>
</protein>
<dbReference type="HAMAP" id="MF_01080">
    <property type="entry name" value="TruB_bact"/>
    <property type="match status" value="1"/>
</dbReference>
<feature type="region of interest" description="Disordered" evidence="5">
    <location>
        <begin position="1"/>
        <end position="35"/>
    </location>
</feature>
<evidence type="ECO:0000256" key="4">
    <source>
        <dbReference type="ARBA" id="ARBA00023235"/>
    </source>
</evidence>
<dbReference type="PANTHER" id="PTHR13767">
    <property type="entry name" value="TRNA-PSEUDOURIDINE SYNTHASE"/>
    <property type="match status" value="1"/>
</dbReference>
<feature type="compositionally biased region" description="Basic and acidic residues" evidence="5">
    <location>
        <begin position="212"/>
        <end position="222"/>
    </location>
</feature>
<organism evidence="8 9">
    <name type="scientific">Digitaria exilis</name>
    <dbReference type="NCBI Taxonomy" id="1010633"/>
    <lineage>
        <taxon>Eukaryota</taxon>
        <taxon>Viridiplantae</taxon>
        <taxon>Streptophyta</taxon>
        <taxon>Embryophyta</taxon>
        <taxon>Tracheophyta</taxon>
        <taxon>Spermatophyta</taxon>
        <taxon>Magnoliopsida</taxon>
        <taxon>Liliopsida</taxon>
        <taxon>Poales</taxon>
        <taxon>Poaceae</taxon>
        <taxon>PACMAD clade</taxon>
        <taxon>Panicoideae</taxon>
        <taxon>Panicodae</taxon>
        <taxon>Paniceae</taxon>
        <taxon>Anthephorinae</taxon>
        <taxon>Digitaria</taxon>
    </lineage>
</organism>
<dbReference type="Gene3D" id="3.30.2350.10">
    <property type="entry name" value="Pseudouridine synthase"/>
    <property type="match status" value="1"/>
</dbReference>
<reference evidence="8" key="1">
    <citation type="submission" date="2020-07" db="EMBL/GenBank/DDBJ databases">
        <title>Genome sequence and genetic diversity analysis of an under-domesticated orphan crop, white fonio (Digitaria exilis).</title>
        <authorList>
            <person name="Bennetzen J.L."/>
            <person name="Chen S."/>
            <person name="Ma X."/>
            <person name="Wang X."/>
            <person name="Yssel A.E.J."/>
            <person name="Chaluvadi S.R."/>
            <person name="Johnson M."/>
            <person name="Gangashetty P."/>
            <person name="Hamidou F."/>
            <person name="Sanogo M.D."/>
            <person name="Zwaenepoel A."/>
            <person name="Wallace J."/>
            <person name="Van De Peer Y."/>
            <person name="Van Deynze A."/>
        </authorList>
    </citation>
    <scope>NUCLEOTIDE SEQUENCE</scope>
    <source>
        <tissue evidence="8">Leaves</tissue>
    </source>
</reference>
<feature type="region of interest" description="Disordered" evidence="5">
    <location>
        <begin position="65"/>
        <end position="122"/>
    </location>
</feature>
<evidence type="ECO:0000313" key="8">
    <source>
        <dbReference type="EMBL" id="KAF8725618.1"/>
    </source>
</evidence>
<dbReference type="InterPro" id="IPR002501">
    <property type="entry name" value="PsdUridine_synth_N"/>
</dbReference>
<feature type="compositionally biased region" description="Basic and acidic residues" evidence="5">
    <location>
        <begin position="258"/>
        <end position="271"/>
    </location>
</feature>
<evidence type="ECO:0000256" key="1">
    <source>
        <dbReference type="ARBA" id="ARBA00008999"/>
    </source>
</evidence>